<dbReference type="SUPFAM" id="SSF48452">
    <property type="entry name" value="TPR-like"/>
    <property type="match status" value="1"/>
</dbReference>
<dbReference type="PANTHER" id="PTHR21405:SF0">
    <property type="entry name" value="TETRATRICOPEPTIDE REPEAT PROTEIN 36"/>
    <property type="match status" value="1"/>
</dbReference>
<evidence type="ECO:0000313" key="2">
    <source>
        <dbReference type="EnsemblMetazoa" id="XP_022667989"/>
    </source>
</evidence>
<dbReference type="EnsemblMetazoa" id="XM_022812254">
    <property type="protein sequence ID" value="XP_022667989"/>
    <property type="gene ID" value="LOC111253184"/>
</dbReference>
<evidence type="ECO:0008006" key="4">
    <source>
        <dbReference type="Google" id="ProtNLM"/>
    </source>
</evidence>
<accession>A0A7M7MIQ3</accession>
<reference evidence="2" key="1">
    <citation type="submission" date="2021-01" db="UniProtKB">
        <authorList>
            <consortium name="EnsemblMetazoa"/>
        </authorList>
    </citation>
    <scope>IDENTIFICATION</scope>
</reference>
<sequence>MSCPNDQAVLEALFNPLLAEVPVEIHEEDSAEDAWTPFDEEARAVAVAEAGLYNEAHQLLSDLLNRSTSDNERAALLNDRAQVSRLLGNLTDATEDLDAVLALGVNRRAQRQALTQKALIERVSGRRETAKAFLERAATMGSRFARAQIEAEPTNPYARLCNAMVKKMFEELKAGFSS</sequence>
<dbReference type="GeneID" id="111253184"/>
<dbReference type="AlphaFoldDB" id="A0A7M7MIQ3"/>
<dbReference type="InterPro" id="IPR038906">
    <property type="entry name" value="TTC36"/>
</dbReference>
<protein>
    <recommendedName>
        <fullName evidence="4">Tetratricopeptide repeat protein 36</fullName>
    </recommendedName>
</protein>
<organism evidence="2 3">
    <name type="scientific">Varroa destructor</name>
    <name type="common">Honeybee mite</name>
    <dbReference type="NCBI Taxonomy" id="109461"/>
    <lineage>
        <taxon>Eukaryota</taxon>
        <taxon>Metazoa</taxon>
        <taxon>Ecdysozoa</taxon>
        <taxon>Arthropoda</taxon>
        <taxon>Chelicerata</taxon>
        <taxon>Arachnida</taxon>
        <taxon>Acari</taxon>
        <taxon>Parasitiformes</taxon>
        <taxon>Mesostigmata</taxon>
        <taxon>Gamasina</taxon>
        <taxon>Dermanyssoidea</taxon>
        <taxon>Varroidae</taxon>
        <taxon>Varroa</taxon>
    </lineage>
</organism>
<name>A0A7M7MIQ3_VARDE</name>
<evidence type="ECO:0000313" key="3">
    <source>
        <dbReference type="Proteomes" id="UP000594260"/>
    </source>
</evidence>
<dbReference type="GO" id="GO:0006570">
    <property type="term" value="P:tyrosine metabolic process"/>
    <property type="evidence" value="ECO:0007669"/>
    <property type="project" value="TreeGrafter"/>
</dbReference>
<dbReference type="RefSeq" id="XP_022667989.1">
    <property type="nucleotide sequence ID" value="XM_022812254.1"/>
</dbReference>
<dbReference type="PANTHER" id="PTHR21405">
    <property type="entry name" value="CDNA SEQUENCE BC021608"/>
    <property type="match status" value="1"/>
</dbReference>
<dbReference type="InterPro" id="IPR011990">
    <property type="entry name" value="TPR-like_helical_dom_sf"/>
</dbReference>
<dbReference type="Gene3D" id="1.25.40.10">
    <property type="entry name" value="Tetratricopeptide repeat domain"/>
    <property type="match status" value="1"/>
</dbReference>
<comment type="similarity">
    <text evidence="1">Belongs to the TTC36 family.</text>
</comment>
<keyword evidence="3" id="KW-1185">Reference proteome</keyword>
<proteinExistence type="inferred from homology"/>
<evidence type="ECO:0000256" key="1">
    <source>
        <dbReference type="ARBA" id="ARBA00006995"/>
    </source>
</evidence>
<dbReference type="Proteomes" id="UP000594260">
    <property type="component" value="Unplaced"/>
</dbReference>